<dbReference type="InterPro" id="IPR036866">
    <property type="entry name" value="RibonucZ/Hydroxyglut_hydro"/>
</dbReference>
<sequence>MTFTSLASSSKGNAYIVSDGETTLLLDCGLTIKELQKRLGYNLAGITACLVSHEHNDHAKAVSQLLKRGVPVYMSEGTAVAHKEDMSLAKIVKASVSFEIGKFWIYPFSTFHNTAEPLGWLIHDKRTDETLLFAIDTSNMNVIAKNLDYIAIECNFQNELLEDSYTPTLLTERIKKSHFELEKLICYLKKLDLSKVKKIWLMHLSRHHTNEIQILKRFSEEFPLINVEICPE</sequence>
<dbReference type="Proteomes" id="UP000886808">
    <property type="component" value="Unassembled WGS sequence"/>
</dbReference>
<name>A0A9D1PJ29_9FIRM</name>
<evidence type="ECO:0000259" key="1">
    <source>
        <dbReference type="SMART" id="SM00849"/>
    </source>
</evidence>
<reference evidence="2" key="1">
    <citation type="journal article" date="2021" name="PeerJ">
        <title>Extensive microbial diversity within the chicken gut microbiome revealed by metagenomics and culture.</title>
        <authorList>
            <person name="Gilroy R."/>
            <person name="Ravi A."/>
            <person name="Getino M."/>
            <person name="Pursley I."/>
            <person name="Horton D.L."/>
            <person name="Alikhan N.F."/>
            <person name="Baker D."/>
            <person name="Gharbi K."/>
            <person name="Hall N."/>
            <person name="Watson M."/>
            <person name="Adriaenssens E.M."/>
            <person name="Foster-Nyarko E."/>
            <person name="Jarju S."/>
            <person name="Secka A."/>
            <person name="Antonio M."/>
            <person name="Oren A."/>
            <person name="Chaudhuri R.R."/>
            <person name="La Ragione R."/>
            <person name="Hildebrand F."/>
            <person name="Pallen M.J."/>
        </authorList>
    </citation>
    <scope>NUCLEOTIDE SEQUENCE</scope>
    <source>
        <strain evidence="2">CHK193-4272</strain>
    </source>
</reference>
<comment type="caution">
    <text evidence="2">The sequence shown here is derived from an EMBL/GenBank/DDBJ whole genome shotgun (WGS) entry which is preliminary data.</text>
</comment>
<proteinExistence type="predicted"/>
<dbReference type="Gene3D" id="3.60.15.10">
    <property type="entry name" value="Ribonuclease Z/Hydroxyacylglutathione hydrolase-like"/>
    <property type="match status" value="1"/>
</dbReference>
<accession>A0A9D1PJ29</accession>
<feature type="domain" description="Metallo-beta-lactamase" evidence="1">
    <location>
        <begin position="11"/>
        <end position="188"/>
    </location>
</feature>
<dbReference type="SMART" id="SM00849">
    <property type="entry name" value="Lactamase_B"/>
    <property type="match status" value="1"/>
</dbReference>
<dbReference type="InterPro" id="IPR001279">
    <property type="entry name" value="Metallo-B-lactamas"/>
</dbReference>
<evidence type="ECO:0000313" key="2">
    <source>
        <dbReference type="EMBL" id="HIV63019.1"/>
    </source>
</evidence>
<dbReference type="EMBL" id="DXIE01000056">
    <property type="protein sequence ID" value="HIV63019.1"/>
    <property type="molecule type" value="Genomic_DNA"/>
</dbReference>
<dbReference type="Pfam" id="PF00753">
    <property type="entry name" value="Lactamase_B"/>
    <property type="match status" value="1"/>
</dbReference>
<protein>
    <submittedName>
        <fullName evidence="2">MBL fold metallo-hydrolase</fullName>
    </submittedName>
</protein>
<reference evidence="2" key="2">
    <citation type="submission" date="2021-04" db="EMBL/GenBank/DDBJ databases">
        <authorList>
            <person name="Gilroy R."/>
        </authorList>
    </citation>
    <scope>NUCLEOTIDE SEQUENCE</scope>
    <source>
        <strain evidence="2">CHK193-4272</strain>
    </source>
</reference>
<evidence type="ECO:0000313" key="3">
    <source>
        <dbReference type="Proteomes" id="UP000886808"/>
    </source>
</evidence>
<dbReference type="AlphaFoldDB" id="A0A9D1PJ29"/>
<dbReference type="PANTHER" id="PTHR47619">
    <property type="entry name" value="METALLO-HYDROLASE YYCJ-RELATED"/>
    <property type="match status" value="1"/>
</dbReference>
<dbReference type="InterPro" id="IPR052533">
    <property type="entry name" value="WalJ/YycJ-like"/>
</dbReference>
<dbReference type="PANTHER" id="PTHR47619:SF1">
    <property type="entry name" value="EXODEOXYRIBONUCLEASE WALJ"/>
    <property type="match status" value="1"/>
</dbReference>
<dbReference type="SUPFAM" id="SSF56281">
    <property type="entry name" value="Metallo-hydrolase/oxidoreductase"/>
    <property type="match status" value="1"/>
</dbReference>
<organism evidence="2 3">
    <name type="scientific">Candidatus Butyricicoccus avistercoris</name>
    <dbReference type="NCBI Taxonomy" id="2838518"/>
    <lineage>
        <taxon>Bacteria</taxon>
        <taxon>Bacillati</taxon>
        <taxon>Bacillota</taxon>
        <taxon>Clostridia</taxon>
        <taxon>Eubacteriales</taxon>
        <taxon>Butyricicoccaceae</taxon>
        <taxon>Butyricicoccus</taxon>
    </lineage>
</organism>
<gene>
    <name evidence="2" type="ORF">H9746_09330</name>
</gene>